<evidence type="ECO:0000313" key="3">
    <source>
        <dbReference type="Proteomes" id="UP001273209"/>
    </source>
</evidence>
<proteinExistence type="predicted"/>
<name>A0AAE1M195_9HYPO</name>
<dbReference type="InterPro" id="IPR028364">
    <property type="entry name" value="Ribosomal_uL1/biogenesis"/>
</dbReference>
<feature type="compositionally biased region" description="Basic and acidic residues" evidence="1">
    <location>
        <begin position="373"/>
        <end position="396"/>
    </location>
</feature>
<feature type="region of interest" description="Disordered" evidence="1">
    <location>
        <begin position="347"/>
        <end position="412"/>
    </location>
</feature>
<dbReference type="InterPro" id="IPR016095">
    <property type="entry name" value="Ribosomal_uL1_3-a/b-sand"/>
</dbReference>
<dbReference type="GeneID" id="87921521"/>
<keyword evidence="3" id="KW-1185">Reference proteome</keyword>
<dbReference type="CDD" id="cd00403">
    <property type="entry name" value="Ribosomal_L1"/>
    <property type="match status" value="1"/>
</dbReference>
<sequence>MAPSKEVAAAGAKAVVSIDPAQVRNPSLAVANGYQNLPNRQKLTTQSNPKQTLKASKALLAHIKKASKEQAEASSKRNILEDDVDAEKTVWLTLTTKRHMADKARLQPGKIPLPHSLNASAETSVCLITADPQRAYKNIVASDEFPAELRNKVTRVIDVTKLKAKYGQYEAQRKLFAEHDVFLGDDRIINRLPQILGKTFYKSTLKRPVPVVLKPKARKVDGKKTKPQKKEGEVNAGSAADIAKEIEKALSSALVSLSPTTNTAVRVGFSDWTPEQLAANVEAVAAAIVDKWVPQQWRNVKSIYIKGPETAALPIWLTDELWLDDKDVIADAEGEAKALKAAEKANIGKKRKTTDDNAEQKADAPAAKKAKKAAKESKPKAESNDDKLDKQISDRKLRLRSAKATAKKAAEE</sequence>
<gene>
    <name evidence="2" type="ORF">Triagg1_6937</name>
</gene>
<organism evidence="2 3">
    <name type="scientific">Trichoderma aggressivum f. europaeum</name>
    <dbReference type="NCBI Taxonomy" id="173218"/>
    <lineage>
        <taxon>Eukaryota</taxon>
        <taxon>Fungi</taxon>
        <taxon>Dikarya</taxon>
        <taxon>Ascomycota</taxon>
        <taxon>Pezizomycotina</taxon>
        <taxon>Sordariomycetes</taxon>
        <taxon>Hypocreomycetidae</taxon>
        <taxon>Hypocreales</taxon>
        <taxon>Hypocreaceae</taxon>
        <taxon>Trichoderma</taxon>
    </lineage>
</organism>
<dbReference type="Proteomes" id="UP001273209">
    <property type="component" value="Unassembled WGS sequence"/>
</dbReference>
<evidence type="ECO:0000256" key="1">
    <source>
        <dbReference type="SAM" id="MobiDB-lite"/>
    </source>
</evidence>
<accession>A0AAE1M195</accession>
<dbReference type="Gene3D" id="3.40.50.790">
    <property type="match status" value="1"/>
</dbReference>
<protein>
    <recommendedName>
        <fullName evidence="4">Ribosomal protein L1</fullName>
    </recommendedName>
</protein>
<reference evidence="2" key="1">
    <citation type="submission" date="2023-11" db="EMBL/GenBank/DDBJ databases">
        <title>The genome sequences of three competitors of mushroom-forming fungi.</title>
        <authorList>
            <person name="Beijen E."/>
            <person name="Ohm R.A."/>
        </authorList>
    </citation>
    <scope>NUCLEOTIDE SEQUENCE</scope>
    <source>
        <strain evidence="2">CBS 100526</strain>
    </source>
</reference>
<dbReference type="AlphaFoldDB" id="A0AAE1M195"/>
<dbReference type="RefSeq" id="XP_062754009.1">
    <property type="nucleotide sequence ID" value="XM_062901616.1"/>
</dbReference>
<dbReference type="Pfam" id="PF00687">
    <property type="entry name" value="Ribosomal_L1"/>
    <property type="match status" value="1"/>
</dbReference>
<dbReference type="EMBL" id="JAWRVG010000029">
    <property type="protein sequence ID" value="KAK4069513.1"/>
    <property type="molecule type" value="Genomic_DNA"/>
</dbReference>
<feature type="compositionally biased region" description="Basic and acidic residues" evidence="1">
    <location>
        <begin position="353"/>
        <end position="362"/>
    </location>
</feature>
<evidence type="ECO:0008006" key="4">
    <source>
        <dbReference type="Google" id="ProtNLM"/>
    </source>
</evidence>
<dbReference type="InterPro" id="IPR023674">
    <property type="entry name" value="Ribosomal_uL1-like"/>
</dbReference>
<evidence type="ECO:0000313" key="2">
    <source>
        <dbReference type="EMBL" id="KAK4069513.1"/>
    </source>
</evidence>
<comment type="caution">
    <text evidence="2">The sequence shown here is derived from an EMBL/GenBank/DDBJ whole genome shotgun (WGS) entry which is preliminary data.</text>
</comment>
<dbReference type="SUPFAM" id="SSF56808">
    <property type="entry name" value="Ribosomal protein L1"/>
    <property type="match status" value="1"/>
</dbReference>